<dbReference type="PATRIC" id="fig|795797.18.peg.2975"/>
<dbReference type="KEGG" id="hje:HacjB3_14850"/>
<dbReference type="STRING" id="795797.HacjB3_14850"/>
<dbReference type="NCBIfam" id="TIGR00369">
    <property type="entry name" value="unchar_dom_1"/>
    <property type="match status" value="1"/>
</dbReference>
<dbReference type="CDD" id="cd03443">
    <property type="entry name" value="PaaI_thioesterase"/>
    <property type="match status" value="1"/>
</dbReference>
<dbReference type="InterPro" id="IPR003736">
    <property type="entry name" value="PAAI_dom"/>
</dbReference>
<accession>D8J980</accession>
<keyword evidence="7" id="KW-1185">Reference proteome</keyword>
<dbReference type="Pfam" id="PF03061">
    <property type="entry name" value="4HBT"/>
    <property type="match status" value="1"/>
</dbReference>
<dbReference type="OrthoDB" id="202321at2157"/>
<sequence length="152" mass="16266">MTQFPIDDGSFLQAYIDDHHEYLSWLGTRVDALEEGRLVMSIPYDEKLTNVHPGGSEGRPEINGGVAATLIDTAGGLALRTTLDDPFEGGVATINLNVNYLERATDDLTATAEVIRSGGSVGVSEIRLESGPDAESRPVATGQGAYRLFRGE</sequence>
<dbReference type="InterPro" id="IPR006683">
    <property type="entry name" value="Thioestr_dom"/>
</dbReference>
<evidence type="ECO:0000256" key="2">
    <source>
        <dbReference type="ARBA" id="ARBA00022801"/>
    </source>
</evidence>
<dbReference type="GeneID" id="9420791"/>
<feature type="domain" description="Thioesterase" evidence="3">
    <location>
        <begin position="62"/>
        <end position="134"/>
    </location>
</feature>
<gene>
    <name evidence="4" type="ordered locus">HacjB3_14850</name>
    <name evidence="5" type="ORF">C497_10078</name>
</gene>
<dbReference type="InterPro" id="IPR029069">
    <property type="entry name" value="HotDog_dom_sf"/>
</dbReference>
<dbReference type="GO" id="GO:0047617">
    <property type="term" value="F:fatty acyl-CoA hydrolase activity"/>
    <property type="evidence" value="ECO:0007669"/>
    <property type="project" value="InterPro"/>
</dbReference>
<dbReference type="EMBL" id="CP002062">
    <property type="protein sequence ID" value="ADJ16349.1"/>
    <property type="molecule type" value="Genomic_DNA"/>
</dbReference>
<evidence type="ECO:0000313" key="6">
    <source>
        <dbReference type="Proteomes" id="UP000000390"/>
    </source>
</evidence>
<name>D8J980_HALJB</name>
<protein>
    <submittedName>
        <fullName evidence="4">Thioesterase superfamily protein</fullName>
    </submittedName>
</protein>
<keyword evidence="2" id="KW-0378">Hydrolase</keyword>
<evidence type="ECO:0000313" key="5">
    <source>
        <dbReference type="EMBL" id="ELY37083.1"/>
    </source>
</evidence>
<dbReference type="EMBL" id="AOHV01000027">
    <property type="protein sequence ID" value="ELY37083.1"/>
    <property type="molecule type" value="Genomic_DNA"/>
</dbReference>
<dbReference type="HOGENOM" id="CLU_089876_7_1_2"/>
<dbReference type="PANTHER" id="PTHR21660:SF1">
    <property type="entry name" value="ACYL-COENZYME A THIOESTERASE 13"/>
    <property type="match status" value="1"/>
</dbReference>
<dbReference type="RefSeq" id="WP_008416437.1">
    <property type="nucleotide sequence ID" value="NC_014297.1"/>
</dbReference>
<evidence type="ECO:0000313" key="4">
    <source>
        <dbReference type="EMBL" id="ADJ16349.1"/>
    </source>
</evidence>
<reference evidence="4 6" key="1">
    <citation type="journal article" date="2010" name="J. Bacteriol.">
        <title>Complete genome sequence of Halalkalicoccus jeotgali B3(T), an extremely halophilic archaeon.</title>
        <authorList>
            <person name="Roh S.W."/>
            <person name="Nam Y.D."/>
            <person name="Nam S.H."/>
            <person name="Choi S.H."/>
            <person name="Park H.S."/>
            <person name="Bae J.W."/>
        </authorList>
    </citation>
    <scope>NUCLEOTIDE SEQUENCE [LARGE SCALE GENOMIC DNA]</scope>
    <source>
        <strain evidence="4">B3</strain>
        <strain evidence="6">DSM 18796 / CECT 7217 / JCM 14584 / KCTC 4019 / B3</strain>
    </source>
</reference>
<dbReference type="eggNOG" id="arCOG00777">
    <property type="taxonomic scope" value="Archaea"/>
</dbReference>
<dbReference type="InterPro" id="IPR039298">
    <property type="entry name" value="ACOT13"/>
</dbReference>
<evidence type="ECO:0000259" key="3">
    <source>
        <dbReference type="Pfam" id="PF03061"/>
    </source>
</evidence>
<dbReference type="AlphaFoldDB" id="D8J980"/>
<evidence type="ECO:0000256" key="1">
    <source>
        <dbReference type="ARBA" id="ARBA00008324"/>
    </source>
</evidence>
<dbReference type="Proteomes" id="UP000011645">
    <property type="component" value="Unassembled WGS sequence"/>
</dbReference>
<proteinExistence type="inferred from homology"/>
<reference evidence="5 7" key="2">
    <citation type="journal article" date="2014" name="PLoS Genet.">
        <title>Phylogenetically driven sequencing of extremely halophilic archaea reveals strategies for static and dynamic osmo-response.</title>
        <authorList>
            <person name="Becker E.A."/>
            <person name="Seitzer P.M."/>
            <person name="Tritt A."/>
            <person name="Larsen D."/>
            <person name="Krusor M."/>
            <person name="Yao A.I."/>
            <person name="Wu D."/>
            <person name="Madern D."/>
            <person name="Eisen J.A."/>
            <person name="Darling A.E."/>
            <person name="Facciotti M.T."/>
        </authorList>
    </citation>
    <scope>NUCLEOTIDE SEQUENCE [LARGE SCALE GENOMIC DNA]</scope>
    <source>
        <strain evidence="5">B3</strain>
        <strain evidence="7">DSM 18796 / CECT 7217 / JCM 14584 / KCTC 4019 / B3</strain>
    </source>
</reference>
<organism evidence="4 6">
    <name type="scientific">Halalkalicoccus jeotgali (strain DSM 18796 / CECT 7217 / JCM 14584 / KCTC 4019 / B3)</name>
    <dbReference type="NCBI Taxonomy" id="795797"/>
    <lineage>
        <taxon>Archaea</taxon>
        <taxon>Methanobacteriati</taxon>
        <taxon>Methanobacteriota</taxon>
        <taxon>Stenosarchaea group</taxon>
        <taxon>Halobacteria</taxon>
        <taxon>Halobacteriales</taxon>
        <taxon>Halococcaceae</taxon>
        <taxon>Halalkalicoccus</taxon>
    </lineage>
</organism>
<evidence type="ECO:0000313" key="7">
    <source>
        <dbReference type="Proteomes" id="UP000011645"/>
    </source>
</evidence>
<dbReference type="Proteomes" id="UP000000390">
    <property type="component" value="Chromosome"/>
</dbReference>
<comment type="similarity">
    <text evidence="1">Belongs to the thioesterase PaaI family.</text>
</comment>
<dbReference type="PANTHER" id="PTHR21660">
    <property type="entry name" value="THIOESTERASE SUPERFAMILY MEMBER-RELATED"/>
    <property type="match status" value="1"/>
</dbReference>
<dbReference type="Gene3D" id="3.10.129.10">
    <property type="entry name" value="Hotdog Thioesterase"/>
    <property type="match status" value="1"/>
</dbReference>
<dbReference type="SUPFAM" id="SSF54637">
    <property type="entry name" value="Thioesterase/thiol ester dehydrase-isomerase"/>
    <property type="match status" value="1"/>
</dbReference>